<keyword evidence="3" id="KW-1185">Reference proteome</keyword>
<comment type="caution">
    <text evidence="2">The sequence shown here is derived from an EMBL/GenBank/DDBJ whole genome shotgun (WGS) entry which is preliminary data.</text>
</comment>
<feature type="compositionally biased region" description="Low complexity" evidence="1">
    <location>
        <begin position="53"/>
        <end position="66"/>
    </location>
</feature>
<dbReference type="EMBL" id="JBEDUW010000269">
    <property type="protein sequence ID" value="KAK9901947.1"/>
    <property type="molecule type" value="Genomic_DNA"/>
</dbReference>
<accession>A0AAW1VKS5</accession>
<evidence type="ECO:0000313" key="3">
    <source>
        <dbReference type="Proteomes" id="UP001457282"/>
    </source>
</evidence>
<protein>
    <submittedName>
        <fullName evidence="2">Uncharacterized protein</fullName>
    </submittedName>
</protein>
<reference evidence="2 3" key="1">
    <citation type="journal article" date="2023" name="G3 (Bethesda)">
        <title>A chromosome-length genome assembly and annotation of blackberry (Rubus argutus, cv. 'Hillquist').</title>
        <authorList>
            <person name="Bruna T."/>
            <person name="Aryal R."/>
            <person name="Dudchenko O."/>
            <person name="Sargent D.J."/>
            <person name="Mead D."/>
            <person name="Buti M."/>
            <person name="Cavallini A."/>
            <person name="Hytonen T."/>
            <person name="Andres J."/>
            <person name="Pham M."/>
            <person name="Weisz D."/>
            <person name="Mascagni F."/>
            <person name="Usai G."/>
            <person name="Natali L."/>
            <person name="Bassil N."/>
            <person name="Fernandez G.E."/>
            <person name="Lomsadze A."/>
            <person name="Armour M."/>
            <person name="Olukolu B."/>
            <person name="Poorten T."/>
            <person name="Britton C."/>
            <person name="Davik J."/>
            <person name="Ashrafi H."/>
            <person name="Aiden E.L."/>
            <person name="Borodovsky M."/>
            <person name="Worthington M."/>
        </authorList>
    </citation>
    <scope>NUCLEOTIDE SEQUENCE [LARGE SCALE GENOMIC DNA]</scope>
    <source>
        <strain evidence="2">PI 553951</strain>
    </source>
</reference>
<proteinExistence type="predicted"/>
<dbReference type="PANTHER" id="PTHR34951:SF1">
    <property type="entry name" value="B6F COMPLEX SUBUNIT, PUTATIVE, EXPRESSED-RELATED"/>
    <property type="match status" value="1"/>
</dbReference>
<gene>
    <name evidence="2" type="ORF">M0R45_001817</name>
</gene>
<organism evidence="2 3">
    <name type="scientific">Rubus argutus</name>
    <name type="common">Southern blackberry</name>
    <dbReference type="NCBI Taxonomy" id="59490"/>
    <lineage>
        <taxon>Eukaryota</taxon>
        <taxon>Viridiplantae</taxon>
        <taxon>Streptophyta</taxon>
        <taxon>Embryophyta</taxon>
        <taxon>Tracheophyta</taxon>
        <taxon>Spermatophyta</taxon>
        <taxon>Magnoliopsida</taxon>
        <taxon>eudicotyledons</taxon>
        <taxon>Gunneridae</taxon>
        <taxon>Pentapetalae</taxon>
        <taxon>rosids</taxon>
        <taxon>fabids</taxon>
        <taxon>Rosales</taxon>
        <taxon>Rosaceae</taxon>
        <taxon>Rosoideae</taxon>
        <taxon>Rosoideae incertae sedis</taxon>
        <taxon>Rubus</taxon>
    </lineage>
</organism>
<feature type="region of interest" description="Disordered" evidence="1">
    <location>
        <begin position="49"/>
        <end position="71"/>
    </location>
</feature>
<sequence length="168" mass="18504">MIYTIFMDHNEIYSHKFYGNRIVSIRDEITNMIQSICVSKSSNTLFSLSEKSQWQQPQQQSHQQCTPPQPQLPNLRGNQQTLCTTFSGLNSFSGLKAHNSVASLGLPQCTEQSFAKIVSSLRAPTQNKGRGGSALSSTCNAVGEIFKIAAIMNGLTLIELQWDSSSSN</sequence>
<dbReference type="AlphaFoldDB" id="A0AAW1VKS5"/>
<dbReference type="Proteomes" id="UP001457282">
    <property type="component" value="Unassembled WGS sequence"/>
</dbReference>
<dbReference type="InterPro" id="IPR053333">
    <property type="entry name" value="Cytochrome_b6-f_sub7"/>
</dbReference>
<name>A0AAW1VKS5_RUBAR</name>
<evidence type="ECO:0000256" key="1">
    <source>
        <dbReference type="SAM" id="MobiDB-lite"/>
    </source>
</evidence>
<dbReference type="PANTHER" id="PTHR34951">
    <property type="entry name" value="B6F COMPLEX SUBUNIT, PUTATIVE, EXPRESSED-RELATED"/>
    <property type="match status" value="1"/>
</dbReference>
<evidence type="ECO:0000313" key="2">
    <source>
        <dbReference type="EMBL" id="KAK9901947.1"/>
    </source>
</evidence>